<feature type="transmembrane region" description="Helical" evidence="9">
    <location>
        <begin position="183"/>
        <end position="202"/>
    </location>
</feature>
<accession>A0A420XMD5</accession>
<dbReference type="GO" id="GO:0042910">
    <property type="term" value="F:xenobiotic transmembrane transporter activity"/>
    <property type="evidence" value="ECO:0007669"/>
    <property type="project" value="InterPro"/>
</dbReference>
<dbReference type="InterPro" id="IPR036259">
    <property type="entry name" value="MFS_trans_sf"/>
</dbReference>
<evidence type="ECO:0000256" key="3">
    <source>
        <dbReference type="ARBA" id="ARBA00007520"/>
    </source>
</evidence>
<keyword evidence="8 9" id="KW-0472">Membrane</keyword>
<dbReference type="InterPro" id="IPR001958">
    <property type="entry name" value="Tet-R_TetA/multi-R_MdtG-like"/>
</dbReference>
<evidence type="ECO:0000256" key="2">
    <source>
        <dbReference type="ARBA" id="ARBA00006236"/>
    </source>
</evidence>
<comment type="subcellular location">
    <subcellularLocation>
        <location evidence="1">Cell membrane</location>
        <topology evidence="1">Multi-pass membrane protein</topology>
    </subcellularLocation>
</comment>
<evidence type="ECO:0000256" key="6">
    <source>
        <dbReference type="ARBA" id="ARBA00022692"/>
    </source>
</evidence>
<comment type="similarity">
    <text evidence="2">Belongs to the major facilitator superfamily. Bcr/CmlA family.</text>
</comment>
<evidence type="ECO:0000256" key="8">
    <source>
        <dbReference type="ARBA" id="ARBA00023136"/>
    </source>
</evidence>
<keyword evidence="6 9" id="KW-0812">Transmembrane</keyword>
<feature type="transmembrane region" description="Helical" evidence="9">
    <location>
        <begin position="387"/>
        <end position="406"/>
    </location>
</feature>
<dbReference type="GO" id="GO:1990961">
    <property type="term" value="P:xenobiotic detoxification by transmembrane export across the plasma membrane"/>
    <property type="evidence" value="ECO:0007669"/>
    <property type="project" value="InterPro"/>
</dbReference>
<evidence type="ECO:0000256" key="1">
    <source>
        <dbReference type="ARBA" id="ARBA00004651"/>
    </source>
</evidence>
<dbReference type="NCBIfam" id="TIGR00710">
    <property type="entry name" value="efflux_Bcr_CflA"/>
    <property type="match status" value="1"/>
</dbReference>
<feature type="transmembrane region" description="Helical" evidence="9">
    <location>
        <begin position="152"/>
        <end position="171"/>
    </location>
</feature>
<dbReference type="EMBL" id="RBWV01000014">
    <property type="protein sequence ID" value="RKS71501.1"/>
    <property type="molecule type" value="Genomic_DNA"/>
</dbReference>
<feature type="transmembrane region" description="Helical" evidence="9">
    <location>
        <begin position="297"/>
        <end position="315"/>
    </location>
</feature>
<evidence type="ECO:0000313" key="12">
    <source>
        <dbReference type="Proteomes" id="UP000281955"/>
    </source>
</evidence>
<dbReference type="InterPro" id="IPR011701">
    <property type="entry name" value="MFS"/>
</dbReference>
<dbReference type="Proteomes" id="UP000281955">
    <property type="component" value="Unassembled WGS sequence"/>
</dbReference>
<dbReference type="PROSITE" id="PS00216">
    <property type="entry name" value="SUGAR_TRANSPORT_1"/>
    <property type="match status" value="1"/>
</dbReference>
<dbReference type="SUPFAM" id="SSF103473">
    <property type="entry name" value="MFS general substrate transporter"/>
    <property type="match status" value="1"/>
</dbReference>
<dbReference type="InterPro" id="IPR020846">
    <property type="entry name" value="MFS_dom"/>
</dbReference>
<keyword evidence="12" id="KW-1185">Reference proteome</keyword>
<feature type="transmembrane region" description="Helical" evidence="9">
    <location>
        <begin position="268"/>
        <end position="290"/>
    </location>
</feature>
<evidence type="ECO:0000256" key="5">
    <source>
        <dbReference type="ARBA" id="ARBA00022475"/>
    </source>
</evidence>
<evidence type="ECO:0000256" key="9">
    <source>
        <dbReference type="SAM" id="Phobius"/>
    </source>
</evidence>
<dbReference type="RefSeq" id="WP_121194552.1">
    <property type="nucleotide sequence ID" value="NZ_RBWV01000014.1"/>
</dbReference>
<evidence type="ECO:0000313" key="11">
    <source>
        <dbReference type="EMBL" id="RKS71501.1"/>
    </source>
</evidence>
<dbReference type="GO" id="GO:0005886">
    <property type="term" value="C:plasma membrane"/>
    <property type="evidence" value="ECO:0007669"/>
    <property type="project" value="UniProtKB-SubCell"/>
</dbReference>
<gene>
    <name evidence="11" type="ORF">CLV35_3301</name>
</gene>
<evidence type="ECO:0000256" key="7">
    <source>
        <dbReference type="ARBA" id="ARBA00022989"/>
    </source>
</evidence>
<reference evidence="11 12" key="1">
    <citation type="submission" date="2018-10" db="EMBL/GenBank/DDBJ databases">
        <title>Genomic Encyclopedia of Archaeal and Bacterial Type Strains, Phase II (KMG-II): from individual species to whole genera.</title>
        <authorList>
            <person name="Goeker M."/>
        </authorList>
    </citation>
    <scope>NUCLEOTIDE SEQUENCE [LARGE SCALE GENOMIC DNA]</scope>
    <source>
        <strain evidence="11 12">RP-AC37</strain>
    </source>
</reference>
<keyword evidence="7 9" id="KW-1133">Transmembrane helix</keyword>
<feature type="transmembrane region" description="Helical" evidence="9">
    <location>
        <begin position="235"/>
        <end position="256"/>
    </location>
</feature>
<proteinExistence type="inferred from homology"/>
<comment type="caution">
    <text evidence="11">The sequence shown here is derived from an EMBL/GenBank/DDBJ whole genome shotgun (WGS) entry which is preliminary data.</text>
</comment>
<dbReference type="OrthoDB" id="9814303at2"/>
<dbReference type="InterPro" id="IPR004812">
    <property type="entry name" value="Efflux_drug-R_Bcr/CmlA"/>
</dbReference>
<keyword evidence="4" id="KW-0813">Transport</keyword>
<dbReference type="AlphaFoldDB" id="A0A420XMD5"/>
<dbReference type="Gene3D" id="1.20.1720.10">
    <property type="entry name" value="Multidrug resistance protein D"/>
    <property type="match status" value="1"/>
</dbReference>
<feature type="transmembrane region" description="Helical" evidence="9">
    <location>
        <begin position="120"/>
        <end position="140"/>
    </location>
</feature>
<dbReference type="PANTHER" id="PTHR23502:SF132">
    <property type="entry name" value="POLYAMINE TRANSPORTER 2-RELATED"/>
    <property type="match status" value="1"/>
</dbReference>
<organism evidence="11 12">
    <name type="scientific">Motilibacter peucedani</name>
    <dbReference type="NCBI Taxonomy" id="598650"/>
    <lineage>
        <taxon>Bacteria</taxon>
        <taxon>Bacillati</taxon>
        <taxon>Actinomycetota</taxon>
        <taxon>Actinomycetes</taxon>
        <taxon>Motilibacterales</taxon>
        <taxon>Motilibacteraceae</taxon>
        <taxon>Motilibacter</taxon>
    </lineage>
</organism>
<feature type="transmembrane region" description="Helical" evidence="9">
    <location>
        <begin position="95"/>
        <end position="114"/>
    </location>
</feature>
<feature type="transmembrane region" description="Helical" evidence="9">
    <location>
        <begin position="29"/>
        <end position="50"/>
    </location>
</feature>
<dbReference type="InterPro" id="IPR005829">
    <property type="entry name" value="Sugar_transporter_CS"/>
</dbReference>
<dbReference type="PROSITE" id="PS50850">
    <property type="entry name" value="MFS"/>
    <property type="match status" value="1"/>
</dbReference>
<dbReference type="PANTHER" id="PTHR23502">
    <property type="entry name" value="MAJOR FACILITATOR SUPERFAMILY"/>
    <property type="match status" value="1"/>
</dbReference>
<feature type="transmembrane region" description="Helical" evidence="9">
    <location>
        <begin position="62"/>
        <end position="83"/>
    </location>
</feature>
<protein>
    <submittedName>
        <fullName evidence="11">DHA1 family bicyclomycin/chloramphenicol resistance-like MFS transporter</fullName>
    </submittedName>
</protein>
<evidence type="ECO:0000259" key="10">
    <source>
        <dbReference type="PROSITE" id="PS50850"/>
    </source>
</evidence>
<feature type="transmembrane region" description="Helical" evidence="9">
    <location>
        <begin position="321"/>
        <end position="340"/>
    </location>
</feature>
<comment type="similarity">
    <text evidence="3">Belongs to the major facilitator superfamily. TCR/Tet family.</text>
</comment>
<sequence>MPQSTAPVQPRLPAPVPAAAAQQALPLRLLVVIGTMTMLPALAIDAYLPALPTIAPDLGTTHAGAALSLTSCMAGLAVGQLVAGPLSDRYGRRPPLLVGLLGFVLSSALCALAWSGASLLVFRLLQGLLGSATCVGAAVVRDRARDADAARAFSLLTLITGAGPVLAPVLGAQALRCVPWRGIFVGLAVLGAVSLAVVARWLPETLDRAHRREAGLQATLRAFGRLARMRGFMTYLAAGSLANCAVFAYLAGSAFALQDGYGLSAQQYSSVVGLNALGVVATGSLNAPLVGRFDPRALLLVGLVGSVASGVVVLAAVLLHAPLACVLAGLFGLLVATGLVRPNCGALGLSAQDGAAGSAVALSGFVGWVSGGLTAPLVGAVDGGSAASMATVLLASSAGALLCVVLPGRRARS</sequence>
<keyword evidence="5" id="KW-1003">Cell membrane</keyword>
<feature type="domain" description="Major facilitator superfamily (MFS) profile" evidence="10">
    <location>
        <begin position="29"/>
        <end position="411"/>
    </location>
</feature>
<dbReference type="Pfam" id="PF07690">
    <property type="entry name" value="MFS_1"/>
    <property type="match status" value="1"/>
</dbReference>
<dbReference type="InParanoid" id="A0A420XMD5"/>
<evidence type="ECO:0000256" key="4">
    <source>
        <dbReference type="ARBA" id="ARBA00022448"/>
    </source>
</evidence>
<dbReference type="PRINTS" id="PR01035">
    <property type="entry name" value="TCRTETA"/>
</dbReference>
<name>A0A420XMD5_9ACTN</name>